<reference evidence="1 2" key="1">
    <citation type="submission" date="2015-12" db="EMBL/GenBank/DDBJ databases">
        <title>The genome of Folsomia candida.</title>
        <authorList>
            <person name="Faddeeva A."/>
            <person name="Derks M.F."/>
            <person name="Anvar Y."/>
            <person name="Smit S."/>
            <person name="Van Straalen N."/>
            <person name="Roelofs D."/>
        </authorList>
    </citation>
    <scope>NUCLEOTIDE SEQUENCE [LARGE SCALE GENOMIC DNA]</scope>
    <source>
        <strain evidence="1 2">VU population</strain>
        <tissue evidence="1">Whole body</tissue>
    </source>
</reference>
<dbReference type="Proteomes" id="UP000198287">
    <property type="component" value="Unassembled WGS sequence"/>
</dbReference>
<dbReference type="EMBL" id="LNIX01000006">
    <property type="protein sequence ID" value="OXA52445.1"/>
    <property type="molecule type" value="Genomic_DNA"/>
</dbReference>
<name>A0A226E3X8_FOLCA</name>
<protein>
    <submittedName>
        <fullName evidence="1">Uncharacterized protein</fullName>
    </submittedName>
</protein>
<comment type="caution">
    <text evidence="1">The sequence shown here is derived from an EMBL/GenBank/DDBJ whole genome shotgun (WGS) entry which is preliminary data.</text>
</comment>
<evidence type="ECO:0000313" key="1">
    <source>
        <dbReference type="EMBL" id="OXA52445.1"/>
    </source>
</evidence>
<gene>
    <name evidence="1" type="ORF">Fcan01_12707</name>
</gene>
<proteinExistence type="predicted"/>
<keyword evidence="2" id="KW-1185">Reference proteome</keyword>
<dbReference type="AlphaFoldDB" id="A0A226E3X8"/>
<sequence length="204" mass="23323">MGHLLRRNFHSGFTFIILTTTFLDSLSLPKSQDFDKKDSASWSPLRIRISFSELSDPSTLCTSSVLLLLIPHLLNKHRQPCPQSSQLISNLLLLPFLQNPGSGSNPDKEEERGFTMTNSSKPHRTWTWFHPVLAIMMIWHTSEANIGYFWQITDLHLELNYSVSVANRDKSKKKKFNLSLLTVHGSIRTMGSMFIHLTSSLQHM</sequence>
<organism evidence="1 2">
    <name type="scientific">Folsomia candida</name>
    <name type="common">Springtail</name>
    <dbReference type="NCBI Taxonomy" id="158441"/>
    <lineage>
        <taxon>Eukaryota</taxon>
        <taxon>Metazoa</taxon>
        <taxon>Ecdysozoa</taxon>
        <taxon>Arthropoda</taxon>
        <taxon>Hexapoda</taxon>
        <taxon>Collembola</taxon>
        <taxon>Entomobryomorpha</taxon>
        <taxon>Isotomoidea</taxon>
        <taxon>Isotomidae</taxon>
        <taxon>Proisotominae</taxon>
        <taxon>Folsomia</taxon>
    </lineage>
</organism>
<accession>A0A226E3X8</accession>
<dbReference type="OrthoDB" id="348678at2759"/>
<evidence type="ECO:0000313" key="2">
    <source>
        <dbReference type="Proteomes" id="UP000198287"/>
    </source>
</evidence>